<gene>
    <name evidence="1" type="ORF">BO99DRAFT_404884</name>
</gene>
<name>A0A2V5H763_ASPV1</name>
<sequence length="89" mass="9971">MFHSFCFYRLQTDKGLPSSQSSSLPFPRLQLISANSVYNSVSMVEIKPQVVVAVAVAVAVALAFDVDQWNFHPLQGHKSGEQRWSDGWM</sequence>
<dbReference type="EMBL" id="KZ825165">
    <property type="protein sequence ID" value="PYI16763.1"/>
    <property type="molecule type" value="Genomic_DNA"/>
</dbReference>
<dbReference type="Proteomes" id="UP000249829">
    <property type="component" value="Unassembled WGS sequence"/>
</dbReference>
<accession>A0A2V5H763</accession>
<reference evidence="1 2" key="1">
    <citation type="submission" date="2018-02" db="EMBL/GenBank/DDBJ databases">
        <title>The genomes of Aspergillus section Nigri reveals drivers in fungal speciation.</title>
        <authorList>
            <consortium name="DOE Joint Genome Institute"/>
            <person name="Vesth T.C."/>
            <person name="Nybo J."/>
            <person name="Theobald S."/>
            <person name="Brandl J."/>
            <person name="Frisvad J.C."/>
            <person name="Nielsen K.F."/>
            <person name="Lyhne E.K."/>
            <person name="Kogle M.E."/>
            <person name="Kuo A."/>
            <person name="Riley R."/>
            <person name="Clum A."/>
            <person name="Nolan M."/>
            <person name="Lipzen A."/>
            <person name="Salamov A."/>
            <person name="Henrissat B."/>
            <person name="Wiebenga A."/>
            <person name="De vries R.P."/>
            <person name="Grigoriev I.V."/>
            <person name="Mortensen U.H."/>
            <person name="Andersen M.R."/>
            <person name="Baker S.E."/>
        </authorList>
    </citation>
    <scope>NUCLEOTIDE SEQUENCE [LARGE SCALE GENOMIC DNA]</scope>
    <source>
        <strain evidence="1 2">CBS 115571</strain>
    </source>
</reference>
<evidence type="ECO:0000313" key="2">
    <source>
        <dbReference type="Proteomes" id="UP000249829"/>
    </source>
</evidence>
<evidence type="ECO:0000313" key="1">
    <source>
        <dbReference type="EMBL" id="PYI16763.1"/>
    </source>
</evidence>
<organism evidence="1 2">
    <name type="scientific">Aspergillus violaceofuscus (strain CBS 115571)</name>
    <dbReference type="NCBI Taxonomy" id="1450538"/>
    <lineage>
        <taxon>Eukaryota</taxon>
        <taxon>Fungi</taxon>
        <taxon>Dikarya</taxon>
        <taxon>Ascomycota</taxon>
        <taxon>Pezizomycotina</taxon>
        <taxon>Eurotiomycetes</taxon>
        <taxon>Eurotiomycetidae</taxon>
        <taxon>Eurotiales</taxon>
        <taxon>Aspergillaceae</taxon>
        <taxon>Aspergillus</taxon>
    </lineage>
</organism>
<keyword evidence="2" id="KW-1185">Reference proteome</keyword>
<protein>
    <submittedName>
        <fullName evidence="1">Uncharacterized protein</fullName>
    </submittedName>
</protein>
<proteinExistence type="predicted"/>
<dbReference type="AlphaFoldDB" id="A0A2V5H763"/>